<dbReference type="Gene3D" id="3.40.50.2300">
    <property type="match status" value="1"/>
</dbReference>
<name>A0A7C2K2J9_9PLAN</name>
<organism evidence="4">
    <name type="scientific">Schlesneria paludicola</name>
    <dbReference type="NCBI Taxonomy" id="360056"/>
    <lineage>
        <taxon>Bacteria</taxon>
        <taxon>Pseudomonadati</taxon>
        <taxon>Planctomycetota</taxon>
        <taxon>Planctomycetia</taxon>
        <taxon>Planctomycetales</taxon>
        <taxon>Planctomycetaceae</taxon>
        <taxon>Schlesneria</taxon>
    </lineage>
</organism>
<dbReference type="InterPro" id="IPR003607">
    <property type="entry name" value="HD/PDEase_dom"/>
</dbReference>
<comment type="caution">
    <text evidence="4">The sequence shown here is derived from an EMBL/GenBank/DDBJ whole genome shotgun (WGS) entry which is preliminary data.</text>
</comment>
<feature type="domain" description="HD-GYP" evidence="3">
    <location>
        <begin position="122"/>
        <end position="332"/>
    </location>
</feature>
<reference evidence="4" key="1">
    <citation type="journal article" date="2020" name="mSystems">
        <title>Genome- and Community-Level Interaction Insights into Carbon Utilization and Element Cycling Functions of Hydrothermarchaeota in Hydrothermal Sediment.</title>
        <authorList>
            <person name="Zhou Z."/>
            <person name="Liu Y."/>
            <person name="Xu W."/>
            <person name="Pan J."/>
            <person name="Luo Z.H."/>
            <person name="Li M."/>
        </authorList>
    </citation>
    <scope>NUCLEOTIDE SEQUENCE [LARGE SCALE GENOMIC DNA]</scope>
    <source>
        <strain evidence="4">SpSt-339</strain>
    </source>
</reference>
<evidence type="ECO:0000313" key="4">
    <source>
        <dbReference type="EMBL" id="HEN16627.1"/>
    </source>
</evidence>
<keyword evidence="1" id="KW-0597">Phosphoprotein</keyword>
<dbReference type="CDD" id="cd17574">
    <property type="entry name" value="REC_OmpR"/>
    <property type="match status" value="1"/>
</dbReference>
<protein>
    <submittedName>
        <fullName evidence="4">Response regulator</fullName>
    </submittedName>
</protein>
<dbReference type="Gene3D" id="1.10.3210.10">
    <property type="entry name" value="Hypothetical protein af1432"/>
    <property type="match status" value="1"/>
</dbReference>
<dbReference type="SMART" id="SM00448">
    <property type="entry name" value="REC"/>
    <property type="match status" value="1"/>
</dbReference>
<dbReference type="CDD" id="cd00077">
    <property type="entry name" value="HDc"/>
    <property type="match status" value="1"/>
</dbReference>
<dbReference type="PANTHER" id="PTHR45228">
    <property type="entry name" value="CYCLIC DI-GMP PHOSPHODIESTERASE TM_0186-RELATED"/>
    <property type="match status" value="1"/>
</dbReference>
<sequence length="341" mass="38102">MHILVADDDDVSREIVLHQLLHLGYRVRTAVDGDDAWMQIVDNDFDVAILDWDMPGLTGPELCRKIRESDREHYLYVMLLTARNRSEHVVQGLRSGADAFVSKPIGVEELTARIEVAERMLAMETRDVAIFALARLAESRDPETGMHLERVRTYARSLAQELAQVQGLGDEVDGEFIRLIWATSPLHDIGKVGIPDAVLLKPGRLTPEEFAVMKQHAQIGADTLQAAFERFPRVRFLQMAREIAAGHHERWDGSGYPAGLRGNEIPLSARIVSVADVYDALTSKRVYKDAFSHADAVQSIREGAGTQFDPRLVEAFLRVADTWERLGSQLRDPVGCESVLA</sequence>
<feature type="modified residue" description="4-aspartylphosphate" evidence="1">
    <location>
        <position position="51"/>
    </location>
</feature>
<dbReference type="InterPro" id="IPR011006">
    <property type="entry name" value="CheY-like_superfamily"/>
</dbReference>
<dbReference type="SMART" id="SM00471">
    <property type="entry name" value="HDc"/>
    <property type="match status" value="1"/>
</dbReference>
<dbReference type="Pfam" id="PF13487">
    <property type="entry name" value="HD_5"/>
    <property type="match status" value="1"/>
</dbReference>
<dbReference type="EMBL" id="DSOK01000391">
    <property type="protein sequence ID" value="HEN16627.1"/>
    <property type="molecule type" value="Genomic_DNA"/>
</dbReference>
<evidence type="ECO:0000259" key="2">
    <source>
        <dbReference type="PROSITE" id="PS50110"/>
    </source>
</evidence>
<dbReference type="Pfam" id="PF00072">
    <property type="entry name" value="Response_reg"/>
    <property type="match status" value="1"/>
</dbReference>
<evidence type="ECO:0000259" key="3">
    <source>
        <dbReference type="PROSITE" id="PS51832"/>
    </source>
</evidence>
<dbReference type="AlphaFoldDB" id="A0A7C2K2J9"/>
<dbReference type="PROSITE" id="PS50110">
    <property type="entry name" value="RESPONSE_REGULATORY"/>
    <property type="match status" value="1"/>
</dbReference>
<proteinExistence type="predicted"/>
<gene>
    <name evidence="4" type="ORF">ENQ76_14290</name>
</gene>
<dbReference type="SUPFAM" id="SSF109604">
    <property type="entry name" value="HD-domain/PDEase-like"/>
    <property type="match status" value="1"/>
</dbReference>
<feature type="domain" description="Response regulatory" evidence="2">
    <location>
        <begin position="2"/>
        <end position="118"/>
    </location>
</feature>
<dbReference type="InterPro" id="IPR037522">
    <property type="entry name" value="HD_GYP_dom"/>
</dbReference>
<accession>A0A7C2K2J9</accession>
<dbReference type="GO" id="GO:0000160">
    <property type="term" value="P:phosphorelay signal transduction system"/>
    <property type="evidence" value="ECO:0007669"/>
    <property type="project" value="InterPro"/>
</dbReference>
<dbReference type="InterPro" id="IPR001789">
    <property type="entry name" value="Sig_transdc_resp-reg_receiver"/>
</dbReference>
<dbReference type="InterPro" id="IPR052020">
    <property type="entry name" value="Cyclic_di-GMP/3'3'-cGAMP_PDE"/>
</dbReference>
<dbReference type="PANTHER" id="PTHR45228:SF5">
    <property type="entry name" value="CYCLIC DI-GMP PHOSPHODIESTERASE VC_1348-RELATED"/>
    <property type="match status" value="1"/>
</dbReference>
<evidence type="ECO:0000256" key="1">
    <source>
        <dbReference type="PROSITE-ProRule" id="PRU00169"/>
    </source>
</evidence>
<dbReference type="SUPFAM" id="SSF52172">
    <property type="entry name" value="CheY-like"/>
    <property type="match status" value="1"/>
</dbReference>
<dbReference type="PROSITE" id="PS51832">
    <property type="entry name" value="HD_GYP"/>
    <property type="match status" value="1"/>
</dbReference>